<dbReference type="GO" id="GO:0000266">
    <property type="term" value="P:mitochondrial fission"/>
    <property type="evidence" value="ECO:0007669"/>
    <property type="project" value="TreeGrafter"/>
</dbReference>
<dbReference type="SUPFAM" id="SSF52540">
    <property type="entry name" value="P-loop containing nucleoside triphosphate hydrolases"/>
    <property type="match status" value="1"/>
</dbReference>
<protein>
    <recommendedName>
        <fullName evidence="8">GED domain-containing protein</fullName>
    </recommendedName>
</protein>
<dbReference type="AlphaFoldDB" id="G2REC0"/>
<dbReference type="InterPro" id="IPR020850">
    <property type="entry name" value="GED_dom"/>
</dbReference>
<dbReference type="EMBL" id="CP003013">
    <property type="protein sequence ID" value="AEO70092.1"/>
    <property type="molecule type" value="Genomic_DNA"/>
</dbReference>
<name>G2REC0_THETT</name>
<dbReference type="HOGENOM" id="CLU_008964_7_2_1"/>
<dbReference type="PRINTS" id="PR00195">
    <property type="entry name" value="DYNAMIN"/>
</dbReference>
<dbReference type="KEGG" id="ttt:THITE_2121035"/>
<dbReference type="GO" id="GO:0005874">
    <property type="term" value="C:microtubule"/>
    <property type="evidence" value="ECO:0007669"/>
    <property type="project" value="TreeGrafter"/>
</dbReference>
<dbReference type="Pfam" id="PF01031">
    <property type="entry name" value="Dynamin_M"/>
    <property type="match status" value="1"/>
</dbReference>
<gene>
    <name evidence="6" type="ORF">THITE_2121035</name>
</gene>
<organism evidence="6 7">
    <name type="scientific">Thermothielavioides terrestris (strain ATCC 38088 / NRRL 8126)</name>
    <name type="common">Thielavia terrestris</name>
    <dbReference type="NCBI Taxonomy" id="578455"/>
    <lineage>
        <taxon>Eukaryota</taxon>
        <taxon>Fungi</taxon>
        <taxon>Dikarya</taxon>
        <taxon>Ascomycota</taxon>
        <taxon>Pezizomycotina</taxon>
        <taxon>Sordariomycetes</taxon>
        <taxon>Sordariomycetidae</taxon>
        <taxon>Sordariales</taxon>
        <taxon>Chaetomiaceae</taxon>
        <taxon>Thermothielavioides</taxon>
        <taxon>Thermothielavioides terrestris</taxon>
    </lineage>
</organism>
<dbReference type="eggNOG" id="KOG0446">
    <property type="taxonomic scope" value="Eukaryota"/>
</dbReference>
<evidence type="ECO:0000259" key="4">
    <source>
        <dbReference type="PROSITE" id="PS51388"/>
    </source>
</evidence>
<keyword evidence="7" id="KW-1185">Reference proteome</keyword>
<dbReference type="GeneID" id="11519796"/>
<dbReference type="Proteomes" id="UP000008181">
    <property type="component" value="Chromosome 5"/>
</dbReference>
<dbReference type="CDD" id="cd08771">
    <property type="entry name" value="DLP_1"/>
    <property type="match status" value="1"/>
</dbReference>
<dbReference type="OrthoDB" id="415706at2759"/>
<dbReference type="PANTHER" id="PTHR11566:SF215">
    <property type="entry name" value="DYNAMIN GTPASE"/>
    <property type="match status" value="1"/>
</dbReference>
<dbReference type="InterPro" id="IPR001401">
    <property type="entry name" value="Dynamin_GTPase"/>
</dbReference>
<dbReference type="InterPro" id="IPR030381">
    <property type="entry name" value="G_DYNAMIN_dom"/>
</dbReference>
<dbReference type="GO" id="GO:0003924">
    <property type="term" value="F:GTPase activity"/>
    <property type="evidence" value="ECO:0007669"/>
    <property type="project" value="InterPro"/>
</dbReference>
<dbReference type="STRING" id="578455.G2REC0"/>
<dbReference type="InterPro" id="IPR045063">
    <property type="entry name" value="Dynamin_N"/>
</dbReference>
<evidence type="ECO:0000256" key="2">
    <source>
        <dbReference type="ARBA" id="ARBA00023134"/>
    </source>
</evidence>
<dbReference type="GO" id="GO:0005739">
    <property type="term" value="C:mitochondrion"/>
    <property type="evidence" value="ECO:0007669"/>
    <property type="project" value="TreeGrafter"/>
</dbReference>
<keyword evidence="1" id="KW-0547">Nucleotide-binding</keyword>
<evidence type="ECO:0008006" key="8">
    <source>
        <dbReference type="Google" id="ProtNLM"/>
    </source>
</evidence>
<dbReference type="GO" id="GO:0048312">
    <property type="term" value="P:intracellular distribution of mitochondria"/>
    <property type="evidence" value="ECO:0007669"/>
    <property type="project" value="TreeGrafter"/>
</dbReference>
<dbReference type="GO" id="GO:0016559">
    <property type="term" value="P:peroxisome fission"/>
    <property type="evidence" value="ECO:0007669"/>
    <property type="project" value="TreeGrafter"/>
</dbReference>
<sequence length="746" mass="83854">MHSGPKTSASTYRFPRHVSPCIPGPWPLSPIIANHAAQLVVVGDQSSGKSSLLESLTGIPFPRDVELCTRYATQITQRRDDVSRVEVSIIPGPNASEAHKRHVEGYRSPALNPEDFRQQFPSILREVNERMGIRMRLSSNGSSDSSFLSAQFASDASSSEDDGQPVTRPQGGSVFSEDVLKIEICGPSVDYLTVIDVPGIFRMPTPGVTTKADMVLVRNMVRWYIQDSRTVILAVLPCNIDISNQEILTLAEEYDKNGERTLGILTKPDLVTEPSAQAAVRNIILGKKKQLRLGYYLVRSRGADMNDADFLHREDEFKKAAWASLPPPRVGVGALKRRLAELLGHMARREFPKLRKEIGEMLHSVQRERDSLGPSRKDEQEQRRFLSGVAQEFQELVRAGLEAQYAVSAAFEKSAELRLVTRVVNLADAFSDEFKRNSVLRRFDTIDEPVKVEASPSRATPDSDRSDSILEFARDIDTEDYPELENIISHDYDIEEPEDGILDWITDLYVRSRGMDLGTFSSAVWASAWTEQSSKWPAMSRAFMSKVIVAVHRFIMAALEVVCADPRVREELWSAMQDEVLRRYEAGMAAAEYLASAERDTKPYTLDRHFNEHRQRCRGGRIAGLLQHVTGHKDYQGLVSIRQVSNVTEQKPNIEDIVEKLHDDLSAYYDIACSRFVDNLLNQAVNYHLLFGPSTPLGVFSQEWVIGLKPDQLEAIAGESPSIKEHRERLAQKINDLTAAKEILRH</sequence>
<feature type="domain" description="GED" evidence="4">
    <location>
        <begin position="658"/>
        <end position="746"/>
    </location>
</feature>
<evidence type="ECO:0000313" key="6">
    <source>
        <dbReference type="EMBL" id="AEO70092.1"/>
    </source>
</evidence>
<accession>G2REC0</accession>
<dbReference type="RefSeq" id="XP_003656428.1">
    <property type="nucleotide sequence ID" value="XM_003656380.1"/>
</dbReference>
<dbReference type="GO" id="GO:0006897">
    <property type="term" value="P:endocytosis"/>
    <property type="evidence" value="ECO:0007669"/>
    <property type="project" value="TreeGrafter"/>
</dbReference>
<evidence type="ECO:0000259" key="5">
    <source>
        <dbReference type="PROSITE" id="PS51718"/>
    </source>
</evidence>
<dbReference type="GO" id="GO:0008017">
    <property type="term" value="F:microtubule binding"/>
    <property type="evidence" value="ECO:0007669"/>
    <property type="project" value="TreeGrafter"/>
</dbReference>
<keyword evidence="2" id="KW-0342">GTP-binding</keyword>
<reference evidence="6 7" key="1">
    <citation type="journal article" date="2011" name="Nat. Biotechnol.">
        <title>Comparative genomic analysis of the thermophilic biomass-degrading fungi Myceliophthora thermophila and Thielavia terrestris.</title>
        <authorList>
            <person name="Berka R.M."/>
            <person name="Grigoriev I.V."/>
            <person name="Otillar R."/>
            <person name="Salamov A."/>
            <person name="Grimwood J."/>
            <person name="Reid I."/>
            <person name="Ishmael N."/>
            <person name="John T."/>
            <person name="Darmond C."/>
            <person name="Moisan M.-C."/>
            <person name="Henrissat B."/>
            <person name="Coutinho P.M."/>
            <person name="Lombard V."/>
            <person name="Natvig D.O."/>
            <person name="Lindquist E."/>
            <person name="Schmutz J."/>
            <person name="Lucas S."/>
            <person name="Harris P."/>
            <person name="Powlowski J."/>
            <person name="Bellemare A."/>
            <person name="Taylor D."/>
            <person name="Butler G."/>
            <person name="de Vries R.P."/>
            <person name="Allijn I.E."/>
            <person name="van den Brink J."/>
            <person name="Ushinsky S."/>
            <person name="Storms R."/>
            <person name="Powell A.J."/>
            <person name="Paulsen I.T."/>
            <person name="Elbourne L.D.H."/>
            <person name="Baker S.E."/>
            <person name="Magnuson J."/>
            <person name="LaBoissiere S."/>
            <person name="Clutterbuck A.J."/>
            <person name="Martinez D."/>
            <person name="Wogulis M."/>
            <person name="de Leon A.L."/>
            <person name="Rey M.W."/>
            <person name="Tsang A."/>
        </authorList>
    </citation>
    <scope>NUCLEOTIDE SEQUENCE [LARGE SCALE GENOMIC DNA]</scope>
    <source>
        <strain evidence="7">ATCC 38088 / NRRL 8126</strain>
    </source>
</reference>
<dbReference type="Pfam" id="PF00350">
    <property type="entry name" value="Dynamin_N"/>
    <property type="match status" value="1"/>
</dbReference>
<feature type="domain" description="Dynamin-type G" evidence="5">
    <location>
        <begin position="33"/>
        <end position="352"/>
    </location>
</feature>
<dbReference type="InterPro" id="IPR022812">
    <property type="entry name" value="Dynamin"/>
</dbReference>
<dbReference type="PROSITE" id="PS51718">
    <property type="entry name" value="G_DYNAMIN_2"/>
    <property type="match status" value="1"/>
</dbReference>
<feature type="region of interest" description="Disordered" evidence="3">
    <location>
        <begin position="138"/>
        <end position="172"/>
    </location>
</feature>
<dbReference type="InterPro" id="IPR027417">
    <property type="entry name" value="P-loop_NTPase"/>
</dbReference>
<proteinExistence type="predicted"/>
<evidence type="ECO:0000256" key="3">
    <source>
        <dbReference type="SAM" id="MobiDB-lite"/>
    </source>
</evidence>
<feature type="compositionally biased region" description="Low complexity" evidence="3">
    <location>
        <begin position="138"/>
        <end position="149"/>
    </location>
</feature>
<dbReference type="PANTHER" id="PTHR11566">
    <property type="entry name" value="DYNAMIN"/>
    <property type="match status" value="1"/>
</dbReference>
<dbReference type="Gene3D" id="3.40.50.300">
    <property type="entry name" value="P-loop containing nucleotide triphosphate hydrolases"/>
    <property type="match status" value="1"/>
</dbReference>
<dbReference type="GO" id="GO:0005525">
    <property type="term" value="F:GTP binding"/>
    <property type="evidence" value="ECO:0007669"/>
    <property type="project" value="InterPro"/>
</dbReference>
<evidence type="ECO:0000256" key="1">
    <source>
        <dbReference type="ARBA" id="ARBA00022741"/>
    </source>
</evidence>
<dbReference type="GO" id="GO:0016020">
    <property type="term" value="C:membrane"/>
    <property type="evidence" value="ECO:0007669"/>
    <property type="project" value="TreeGrafter"/>
</dbReference>
<dbReference type="PROSITE" id="PS51388">
    <property type="entry name" value="GED"/>
    <property type="match status" value="1"/>
</dbReference>
<dbReference type="SMART" id="SM00053">
    <property type="entry name" value="DYNc"/>
    <property type="match status" value="1"/>
</dbReference>
<dbReference type="InterPro" id="IPR000375">
    <property type="entry name" value="Dynamin_stalk"/>
</dbReference>
<evidence type="ECO:0000313" key="7">
    <source>
        <dbReference type="Proteomes" id="UP000008181"/>
    </source>
</evidence>